<proteinExistence type="predicted"/>
<name>A0ABD1LEI4_9FABA</name>
<evidence type="ECO:0000313" key="1">
    <source>
        <dbReference type="EMBL" id="KAL2321941.1"/>
    </source>
</evidence>
<accession>A0ABD1LEI4</accession>
<gene>
    <name evidence="1" type="ORF">Fmac_026320</name>
</gene>
<keyword evidence="2" id="KW-1185">Reference proteome</keyword>
<reference evidence="1 2" key="1">
    <citation type="submission" date="2024-08" db="EMBL/GenBank/DDBJ databases">
        <title>Insights into the chromosomal genome structure of Flemingia macrophylla.</title>
        <authorList>
            <person name="Ding Y."/>
            <person name="Zhao Y."/>
            <person name="Bi W."/>
            <person name="Wu M."/>
            <person name="Zhao G."/>
            <person name="Gong Y."/>
            <person name="Li W."/>
            <person name="Zhang P."/>
        </authorList>
    </citation>
    <scope>NUCLEOTIDE SEQUENCE [LARGE SCALE GENOMIC DNA]</scope>
    <source>
        <strain evidence="1">DYQJB</strain>
        <tissue evidence="1">Leaf</tissue>
    </source>
</reference>
<dbReference type="Proteomes" id="UP001603857">
    <property type="component" value="Unassembled WGS sequence"/>
</dbReference>
<protein>
    <recommendedName>
        <fullName evidence="3">Ribosomal protein L32</fullName>
    </recommendedName>
</protein>
<dbReference type="AlphaFoldDB" id="A0ABD1LEI4"/>
<sequence>MTRVVVIHESIFKVDSSFLFPFKFVRSRRWLRSDFKELGPRLKHKTLINFSQQKKVAPSKET</sequence>
<dbReference type="EMBL" id="JBGMDY010000009">
    <property type="protein sequence ID" value="KAL2321941.1"/>
    <property type="molecule type" value="Genomic_DNA"/>
</dbReference>
<evidence type="ECO:0000313" key="2">
    <source>
        <dbReference type="Proteomes" id="UP001603857"/>
    </source>
</evidence>
<evidence type="ECO:0008006" key="3">
    <source>
        <dbReference type="Google" id="ProtNLM"/>
    </source>
</evidence>
<organism evidence="1 2">
    <name type="scientific">Flemingia macrophylla</name>
    <dbReference type="NCBI Taxonomy" id="520843"/>
    <lineage>
        <taxon>Eukaryota</taxon>
        <taxon>Viridiplantae</taxon>
        <taxon>Streptophyta</taxon>
        <taxon>Embryophyta</taxon>
        <taxon>Tracheophyta</taxon>
        <taxon>Spermatophyta</taxon>
        <taxon>Magnoliopsida</taxon>
        <taxon>eudicotyledons</taxon>
        <taxon>Gunneridae</taxon>
        <taxon>Pentapetalae</taxon>
        <taxon>rosids</taxon>
        <taxon>fabids</taxon>
        <taxon>Fabales</taxon>
        <taxon>Fabaceae</taxon>
        <taxon>Papilionoideae</taxon>
        <taxon>50 kb inversion clade</taxon>
        <taxon>NPAAA clade</taxon>
        <taxon>indigoferoid/millettioid clade</taxon>
        <taxon>Phaseoleae</taxon>
        <taxon>Flemingia</taxon>
    </lineage>
</organism>
<comment type="caution">
    <text evidence="1">The sequence shown here is derived from an EMBL/GenBank/DDBJ whole genome shotgun (WGS) entry which is preliminary data.</text>
</comment>